<feature type="compositionally biased region" description="Low complexity" evidence="1">
    <location>
        <begin position="22"/>
        <end position="44"/>
    </location>
</feature>
<name>A0A199V1U3_ANACO</name>
<evidence type="ECO:0000313" key="3">
    <source>
        <dbReference type="Proteomes" id="UP000092600"/>
    </source>
</evidence>
<reference evidence="2 3" key="1">
    <citation type="journal article" date="2016" name="DNA Res.">
        <title>The draft genome of MD-2 pineapple using hybrid error correction of long reads.</title>
        <authorList>
            <person name="Redwan R.M."/>
            <person name="Saidin A."/>
            <person name="Kumar S.V."/>
        </authorList>
    </citation>
    <scope>NUCLEOTIDE SEQUENCE [LARGE SCALE GENOMIC DNA]</scope>
    <source>
        <strain evidence="3">cv. MD2</strain>
        <tissue evidence="2">Leaf</tissue>
    </source>
</reference>
<dbReference type="Proteomes" id="UP000092600">
    <property type="component" value="Unassembled WGS sequence"/>
</dbReference>
<comment type="caution">
    <text evidence="2">The sequence shown here is derived from an EMBL/GenBank/DDBJ whole genome shotgun (WGS) entry which is preliminary data.</text>
</comment>
<evidence type="ECO:0000313" key="2">
    <source>
        <dbReference type="EMBL" id="OAY71052.1"/>
    </source>
</evidence>
<feature type="region of interest" description="Disordered" evidence="1">
    <location>
        <begin position="22"/>
        <end position="64"/>
    </location>
</feature>
<feature type="non-terminal residue" evidence="2">
    <location>
        <position position="1"/>
    </location>
</feature>
<organism evidence="2 3">
    <name type="scientific">Ananas comosus</name>
    <name type="common">Pineapple</name>
    <name type="synonym">Ananas ananas</name>
    <dbReference type="NCBI Taxonomy" id="4615"/>
    <lineage>
        <taxon>Eukaryota</taxon>
        <taxon>Viridiplantae</taxon>
        <taxon>Streptophyta</taxon>
        <taxon>Embryophyta</taxon>
        <taxon>Tracheophyta</taxon>
        <taxon>Spermatophyta</taxon>
        <taxon>Magnoliopsida</taxon>
        <taxon>Liliopsida</taxon>
        <taxon>Poales</taxon>
        <taxon>Bromeliaceae</taxon>
        <taxon>Bromelioideae</taxon>
        <taxon>Ananas</taxon>
    </lineage>
</organism>
<dbReference type="EMBL" id="LSRQ01003654">
    <property type="protein sequence ID" value="OAY71052.1"/>
    <property type="molecule type" value="Genomic_DNA"/>
</dbReference>
<gene>
    <name evidence="2" type="ORF">ACMD2_10060</name>
</gene>
<proteinExistence type="predicted"/>
<evidence type="ECO:0000256" key="1">
    <source>
        <dbReference type="SAM" id="MobiDB-lite"/>
    </source>
</evidence>
<accession>A0A199V1U3</accession>
<protein>
    <submittedName>
        <fullName evidence="2">Uncharacterized protein</fullName>
    </submittedName>
</protein>
<dbReference type="AlphaFoldDB" id="A0A199V1U3"/>
<sequence length="64" mass="6780">PEFTNELSHSSLDSPLRSLRFLTPSSSSSSSSSSPSRVIGSSDSIPNYGETAIRSPTKVPILNN</sequence>